<evidence type="ECO:0000259" key="6">
    <source>
        <dbReference type="Pfam" id="PF03168"/>
    </source>
</evidence>
<feature type="domain" description="Late embryogenesis abundant protein LEA-2 subgroup" evidence="6">
    <location>
        <begin position="90"/>
        <end position="188"/>
    </location>
</feature>
<dbReference type="PANTHER" id="PTHR31234:SF3">
    <property type="entry name" value="LATE EMBRYOGENESIS ABUNDANT (LEA) HYDROXYPROLINE-RICH GLYCOPROTEIN FAMILY"/>
    <property type="match status" value="1"/>
</dbReference>
<keyword evidence="3 5" id="KW-1133">Transmembrane helix</keyword>
<name>A0AAN9PQ36_CANGL</name>
<protein>
    <recommendedName>
        <fullName evidence="6">Late embryogenesis abundant protein LEA-2 subgroup domain-containing protein</fullName>
    </recommendedName>
</protein>
<dbReference type="SUPFAM" id="SSF117070">
    <property type="entry name" value="LEA14-like"/>
    <property type="match status" value="1"/>
</dbReference>
<dbReference type="GO" id="GO:0098542">
    <property type="term" value="P:defense response to other organism"/>
    <property type="evidence" value="ECO:0007669"/>
    <property type="project" value="InterPro"/>
</dbReference>
<evidence type="ECO:0000313" key="7">
    <source>
        <dbReference type="EMBL" id="KAK7307880.1"/>
    </source>
</evidence>
<keyword evidence="4 5" id="KW-0472">Membrane</keyword>
<comment type="subcellular location">
    <subcellularLocation>
        <location evidence="1">Membrane</location>
        <topology evidence="1">Single-pass membrane protein</topology>
    </subcellularLocation>
</comment>
<sequence length="204" mass="22681">MEMATKHSSSRHHTIHQETAIYKPIHQERSSKWFVFLFSAFVILCAVLLVFASVLRVRSPEVKLRSATLKQINYRASPAPSFNATLITFLRIRNPNYGAFSYENSTVTVLYAGENIGDKGIGSDRVSYRETKQMNVTVNVRSSKLPVTGNLSGAINSGMLNLTGYVKFSGTVHLLKIINSRKTIQIACTMNLNLTSHAIKGIQC</sequence>
<organism evidence="7 8">
    <name type="scientific">Canavalia gladiata</name>
    <name type="common">Sword bean</name>
    <name type="synonym">Dolichos gladiatus</name>
    <dbReference type="NCBI Taxonomy" id="3824"/>
    <lineage>
        <taxon>Eukaryota</taxon>
        <taxon>Viridiplantae</taxon>
        <taxon>Streptophyta</taxon>
        <taxon>Embryophyta</taxon>
        <taxon>Tracheophyta</taxon>
        <taxon>Spermatophyta</taxon>
        <taxon>Magnoliopsida</taxon>
        <taxon>eudicotyledons</taxon>
        <taxon>Gunneridae</taxon>
        <taxon>Pentapetalae</taxon>
        <taxon>rosids</taxon>
        <taxon>fabids</taxon>
        <taxon>Fabales</taxon>
        <taxon>Fabaceae</taxon>
        <taxon>Papilionoideae</taxon>
        <taxon>50 kb inversion clade</taxon>
        <taxon>NPAAA clade</taxon>
        <taxon>indigoferoid/millettioid clade</taxon>
        <taxon>Phaseoleae</taxon>
        <taxon>Canavalia</taxon>
    </lineage>
</organism>
<dbReference type="Pfam" id="PF03168">
    <property type="entry name" value="LEA_2"/>
    <property type="match status" value="1"/>
</dbReference>
<evidence type="ECO:0000256" key="2">
    <source>
        <dbReference type="ARBA" id="ARBA00022692"/>
    </source>
</evidence>
<evidence type="ECO:0000313" key="8">
    <source>
        <dbReference type="Proteomes" id="UP001367508"/>
    </source>
</evidence>
<evidence type="ECO:0000256" key="5">
    <source>
        <dbReference type="SAM" id="Phobius"/>
    </source>
</evidence>
<accession>A0AAN9PQ36</accession>
<feature type="transmembrane region" description="Helical" evidence="5">
    <location>
        <begin position="33"/>
        <end position="55"/>
    </location>
</feature>
<evidence type="ECO:0000256" key="1">
    <source>
        <dbReference type="ARBA" id="ARBA00004167"/>
    </source>
</evidence>
<dbReference type="PANTHER" id="PTHR31234">
    <property type="entry name" value="LATE EMBRYOGENESIS ABUNDANT (LEA) HYDROXYPROLINE-RICH GLYCOPROTEIN FAMILY"/>
    <property type="match status" value="1"/>
</dbReference>
<keyword evidence="8" id="KW-1185">Reference proteome</keyword>
<comment type="caution">
    <text evidence="7">The sequence shown here is derived from an EMBL/GenBank/DDBJ whole genome shotgun (WGS) entry which is preliminary data.</text>
</comment>
<gene>
    <name evidence="7" type="ORF">VNO77_41322</name>
</gene>
<dbReference type="EMBL" id="JAYMYQ010000010">
    <property type="protein sequence ID" value="KAK7307880.1"/>
    <property type="molecule type" value="Genomic_DNA"/>
</dbReference>
<evidence type="ECO:0000256" key="3">
    <source>
        <dbReference type="ARBA" id="ARBA00022989"/>
    </source>
</evidence>
<dbReference type="InterPro" id="IPR044839">
    <property type="entry name" value="NDR1-like"/>
</dbReference>
<dbReference type="AlphaFoldDB" id="A0AAN9PQ36"/>
<evidence type="ECO:0000256" key="4">
    <source>
        <dbReference type="ARBA" id="ARBA00023136"/>
    </source>
</evidence>
<dbReference type="GO" id="GO:0005886">
    <property type="term" value="C:plasma membrane"/>
    <property type="evidence" value="ECO:0007669"/>
    <property type="project" value="TreeGrafter"/>
</dbReference>
<proteinExistence type="predicted"/>
<keyword evidence="2 5" id="KW-0812">Transmembrane</keyword>
<dbReference type="InterPro" id="IPR004864">
    <property type="entry name" value="LEA_2"/>
</dbReference>
<dbReference type="Proteomes" id="UP001367508">
    <property type="component" value="Unassembled WGS sequence"/>
</dbReference>
<reference evidence="7 8" key="1">
    <citation type="submission" date="2024-01" db="EMBL/GenBank/DDBJ databases">
        <title>The genomes of 5 underutilized Papilionoideae crops provide insights into root nodulation and disease resistanc.</title>
        <authorList>
            <person name="Jiang F."/>
        </authorList>
    </citation>
    <scope>NUCLEOTIDE SEQUENCE [LARGE SCALE GENOMIC DNA]</scope>
    <source>
        <strain evidence="7">LVBAO_FW01</strain>
        <tissue evidence="7">Leaves</tissue>
    </source>
</reference>
<dbReference type="Gene3D" id="2.60.40.1820">
    <property type="match status" value="1"/>
</dbReference>